<dbReference type="SUPFAM" id="SSF88946">
    <property type="entry name" value="Sigma2 domain of RNA polymerase sigma factors"/>
    <property type="match status" value="1"/>
</dbReference>
<dbReference type="InterPro" id="IPR007627">
    <property type="entry name" value="RNA_pol_sigma70_r2"/>
</dbReference>
<dbReference type="InterPro" id="IPR050239">
    <property type="entry name" value="Sigma-70_RNA_pol_init_factors"/>
</dbReference>
<dbReference type="PIRSF" id="PIRSF000770">
    <property type="entry name" value="RNA_pol_sigma-SigE/K"/>
    <property type="match status" value="1"/>
</dbReference>
<keyword evidence="10" id="KW-1185">Reference proteome</keyword>
<keyword evidence="1" id="KW-0749">Sporulation</keyword>
<dbReference type="InterPro" id="IPR007630">
    <property type="entry name" value="RNA_pol_sigma70_r4"/>
</dbReference>
<protein>
    <recommendedName>
        <fullName evidence="6">RNA polymerase sigma factor</fullName>
    </recommendedName>
</protein>
<dbReference type="PROSITE" id="PS00716">
    <property type="entry name" value="SIGMA70_2"/>
    <property type="match status" value="1"/>
</dbReference>
<dbReference type="PANTHER" id="PTHR30603:SF17">
    <property type="entry name" value="RNA POLYMERASE SIGMA-G FACTOR"/>
    <property type="match status" value="1"/>
</dbReference>
<dbReference type="InterPro" id="IPR014322">
    <property type="entry name" value="RNA_pol_sigma-B/F/G"/>
</dbReference>
<dbReference type="NCBIfam" id="NF004052">
    <property type="entry name" value="PRK05572.1"/>
    <property type="match status" value="1"/>
</dbReference>
<dbReference type="NCBIfam" id="TIGR02850">
    <property type="entry name" value="spore_sigG"/>
    <property type="match status" value="1"/>
</dbReference>
<dbReference type="NCBIfam" id="NF006071">
    <property type="entry name" value="PRK08215.1"/>
    <property type="match status" value="1"/>
</dbReference>
<dbReference type="InterPro" id="IPR014284">
    <property type="entry name" value="RNA_pol_sigma-70_dom"/>
</dbReference>
<gene>
    <name evidence="9" type="primary">sigG</name>
    <name evidence="9" type="ORF">OIH86_18175</name>
</gene>
<sequence>MRISASTDLYSLCIFFPVEEILNSVQQLLLGGKNVTRNKVEICGVDTSKLPVLKNEKMRELFKQMQNGDLSAREELVNGNLRLVLSVIQRFNNRGEFVDDLFQVGCIGLMKSIDNFDLGQNVKFSTYAVPMIIGEIRRYLRDNNPIRVSRSLRDIAYKALQVRERLMSETSREPTAEEISKELDVPHEEIVFALDAIQDPVSLFEPIYNDGGDPIFVMDQLSDEKNRDIQWIEELALKEGMRRLNSREKLILRKRFFQGKTQMEVAEEIGISQAQVSRLEKAAIKQMNKNIQN</sequence>
<dbReference type="Proteomes" id="UP001526147">
    <property type="component" value="Unassembled WGS sequence"/>
</dbReference>
<dbReference type="NCBIfam" id="TIGR02937">
    <property type="entry name" value="sigma70-ECF"/>
    <property type="match status" value="1"/>
</dbReference>
<evidence type="ECO:0000256" key="1">
    <source>
        <dbReference type="ARBA" id="ARBA00022969"/>
    </source>
</evidence>
<dbReference type="InterPro" id="IPR013324">
    <property type="entry name" value="RNA_pol_sigma_r3/r4-like"/>
</dbReference>
<keyword evidence="5 6" id="KW-0804">Transcription</keyword>
<keyword evidence="3 6" id="KW-0731">Sigma factor</keyword>
<organism evidence="9 10">
    <name type="scientific">Metabacillus halosaccharovorans</name>
    <dbReference type="NCBI Taxonomy" id="930124"/>
    <lineage>
        <taxon>Bacteria</taxon>
        <taxon>Bacillati</taxon>
        <taxon>Bacillota</taxon>
        <taxon>Bacilli</taxon>
        <taxon>Bacillales</taxon>
        <taxon>Bacillaceae</taxon>
        <taxon>Metabacillus</taxon>
    </lineage>
</organism>
<dbReference type="InterPro" id="IPR007624">
    <property type="entry name" value="RNA_pol_sigma70_r3"/>
</dbReference>
<evidence type="ECO:0000256" key="3">
    <source>
        <dbReference type="ARBA" id="ARBA00023082"/>
    </source>
</evidence>
<dbReference type="PROSITE" id="PS00715">
    <property type="entry name" value="SIGMA70_1"/>
    <property type="match status" value="1"/>
</dbReference>
<dbReference type="EMBL" id="JAOYEY010000047">
    <property type="protein sequence ID" value="MCV9887570.1"/>
    <property type="molecule type" value="Genomic_DNA"/>
</dbReference>
<proteinExistence type="inferred from homology"/>
<comment type="function">
    <text evidence="6">Sigma factors are initiation factors that promote the attachment of RNA polymerase to specific initiation sites and are then released.</text>
</comment>
<dbReference type="SUPFAM" id="SSF88659">
    <property type="entry name" value="Sigma3 and sigma4 domains of RNA polymerase sigma factors"/>
    <property type="match status" value="2"/>
</dbReference>
<dbReference type="PRINTS" id="PR00046">
    <property type="entry name" value="SIGMA70FCT"/>
</dbReference>
<feature type="domain" description="RNA polymerase sigma-70" evidence="8">
    <location>
        <begin position="261"/>
        <end position="287"/>
    </location>
</feature>
<comment type="caution">
    <text evidence="9">The sequence shown here is derived from an EMBL/GenBank/DDBJ whole genome shotgun (WGS) entry which is preliminary data.</text>
</comment>
<dbReference type="NCBIfam" id="TIGR02980">
    <property type="entry name" value="SigBFG"/>
    <property type="match status" value="1"/>
</dbReference>
<evidence type="ECO:0000259" key="8">
    <source>
        <dbReference type="PROSITE" id="PS00716"/>
    </source>
</evidence>
<evidence type="ECO:0000256" key="2">
    <source>
        <dbReference type="ARBA" id="ARBA00023015"/>
    </source>
</evidence>
<accession>A0ABT3DKK8</accession>
<comment type="similarity">
    <text evidence="6">Belongs to the sigma-70 factor family.</text>
</comment>
<evidence type="ECO:0000313" key="10">
    <source>
        <dbReference type="Proteomes" id="UP001526147"/>
    </source>
</evidence>
<dbReference type="Gene3D" id="1.20.120.1810">
    <property type="match status" value="1"/>
</dbReference>
<feature type="domain" description="RNA polymerase sigma-70" evidence="7">
    <location>
        <begin position="100"/>
        <end position="113"/>
    </location>
</feature>
<dbReference type="Pfam" id="PF04545">
    <property type="entry name" value="Sigma70_r4"/>
    <property type="match status" value="1"/>
</dbReference>
<dbReference type="Pfam" id="PF04542">
    <property type="entry name" value="Sigma70_r2"/>
    <property type="match status" value="1"/>
</dbReference>
<dbReference type="CDD" id="cd06171">
    <property type="entry name" value="Sigma70_r4"/>
    <property type="match status" value="1"/>
</dbReference>
<name>A0ABT3DKK8_9BACI</name>
<dbReference type="InterPro" id="IPR014212">
    <property type="entry name" value="RNA_pol_sigma-G"/>
</dbReference>
<dbReference type="InterPro" id="IPR000943">
    <property type="entry name" value="RNA_pol_sigma70"/>
</dbReference>
<reference evidence="9 10" key="1">
    <citation type="submission" date="2022-10" db="EMBL/GenBank/DDBJ databases">
        <title>Draft genome assembly of moderately radiation resistant bacterium Metabacillus halosaccharovorans.</title>
        <authorList>
            <person name="Pal S."/>
            <person name="Gopinathan A."/>
        </authorList>
    </citation>
    <scope>NUCLEOTIDE SEQUENCE [LARGE SCALE GENOMIC DNA]</scope>
    <source>
        <strain evidence="9 10">VITHBRA001</strain>
    </source>
</reference>
<dbReference type="RefSeq" id="WP_264143864.1">
    <property type="nucleotide sequence ID" value="NZ_JAOYEY010000047.1"/>
</dbReference>
<dbReference type="PANTHER" id="PTHR30603">
    <property type="entry name" value="RNA POLYMERASE SIGMA FACTOR RPO"/>
    <property type="match status" value="1"/>
</dbReference>
<dbReference type="InterPro" id="IPR013325">
    <property type="entry name" value="RNA_pol_sigma_r2"/>
</dbReference>
<evidence type="ECO:0000256" key="6">
    <source>
        <dbReference type="RuleBase" id="RU362124"/>
    </source>
</evidence>
<dbReference type="Gene3D" id="1.20.140.160">
    <property type="match status" value="1"/>
</dbReference>
<evidence type="ECO:0000313" key="9">
    <source>
        <dbReference type="EMBL" id="MCV9887570.1"/>
    </source>
</evidence>
<keyword evidence="4 6" id="KW-0238">DNA-binding</keyword>
<evidence type="ECO:0000256" key="4">
    <source>
        <dbReference type="ARBA" id="ARBA00023125"/>
    </source>
</evidence>
<evidence type="ECO:0000259" key="7">
    <source>
        <dbReference type="PROSITE" id="PS00715"/>
    </source>
</evidence>
<dbReference type="Pfam" id="PF04539">
    <property type="entry name" value="Sigma70_r3"/>
    <property type="match status" value="1"/>
</dbReference>
<keyword evidence="2 6" id="KW-0805">Transcription regulation</keyword>
<evidence type="ECO:0000256" key="5">
    <source>
        <dbReference type="ARBA" id="ARBA00023163"/>
    </source>
</evidence>